<dbReference type="EMBL" id="SDHZ01000001">
    <property type="protein sequence ID" value="RXK87063.1"/>
    <property type="molecule type" value="Genomic_DNA"/>
</dbReference>
<feature type="transmembrane region" description="Helical" evidence="1">
    <location>
        <begin position="80"/>
        <end position="102"/>
    </location>
</feature>
<keyword evidence="1" id="KW-1133">Transmembrane helix</keyword>
<dbReference type="GO" id="GO:0016747">
    <property type="term" value="F:acyltransferase activity, transferring groups other than amino-acyl groups"/>
    <property type="evidence" value="ECO:0007669"/>
    <property type="project" value="InterPro"/>
</dbReference>
<evidence type="ECO:0000313" key="4">
    <source>
        <dbReference type="Proteomes" id="UP000290545"/>
    </source>
</evidence>
<gene>
    <name evidence="3" type="ORF">ESB13_09840</name>
</gene>
<feature type="transmembrane region" description="Helical" evidence="1">
    <location>
        <begin position="310"/>
        <end position="328"/>
    </location>
</feature>
<feature type="transmembrane region" description="Helical" evidence="1">
    <location>
        <begin position="219"/>
        <end position="236"/>
    </location>
</feature>
<dbReference type="Proteomes" id="UP000290545">
    <property type="component" value="Unassembled WGS sequence"/>
</dbReference>
<keyword evidence="1" id="KW-0472">Membrane</keyword>
<evidence type="ECO:0000313" key="3">
    <source>
        <dbReference type="EMBL" id="RXK87063.1"/>
    </source>
</evidence>
<feature type="transmembrane region" description="Helical" evidence="1">
    <location>
        <begin position="7"/>
        <end position="27"/>
    </location>
</feature>
<dbReference type="InterPro" id="IPR002656">
    <property type="entry name" value="Acyl_transf_3_dom"/>
</dbReference>
<evidence type="ECO:0000259" key="2">
    <source>
        <dbReference type="Pfam" id="PF01757"/>
    </source>
</evidence>
<dbReference type="InterPro" id="IPR050879">
    <property type="entry name" value="Acyltransferase_3"/>
</dbReference>
<dbReference type="RefSeq" id="WP_129002813.1">
    <property type="nucleotide sequence ID" value="NZ_SDHZ01000001.1"/>
</dbReference>
<dbReference type="GO" id="GO:0016020">
    <property type="term" value="C:membrane"/>
    <property type="evidence" value="ECO:0007669"/>
    <property type="project" value="TreeGrafter"/>
</dbReference>
<feature type="transmembrane region" description="Helical" evidence="1">
    <location>
        <begin position="270"/>
        <end position="290"/>
    </location>
</feature>
<name>A0A4Q1DEE4_9BACT</name>
<feature type="transmembrane region" description="Helical" evidence="1">
    <location>
        <begin position="39"/>
        <end position="59"/>
    </location>
</feature>
<dbReference type="PANTHER" id="PTHR23028">
    <property type="entry name" value="ACETYLTRANSFERASE"/>
    <property type="match status" value="1"/>
</dbReference>
<accession>A0A4Q1DEE4</accession>
<proteinExistence type="predicted"/>
<keyword evidence="3" id="KW-0012">Acyltransferase</keyword>
<dbReference type="AlphaFoldDB" id="A0A4Q1DEE4"/>
<organism evidence="3 4">
    <name type="scientific">Filimonas effusa</name>
    <dbReference type="NCBI Taxonomy" id="2508721"/>
    <lineage>
        <taxon>Bacteria</taxon>
        <taxon>Pseudomonadati</taxon>
        <taxon>Bacteroidota</taxon>
        <taxon>Chitinophagia</taxon>
        <taxon>Chitinophagales</taxon>
        <taxon>Chitinophagaceae</taxon>
        <taxon>Filimonas</taxon>
    </lineage>
</organism>
<evidence type="ECO:0000256" key="1">
    <source>
        <dbReference type="SAM" id="Phobius"/>
    </source>
</evidence>
<comment type="caution">
    <text evidence="3">The sequence shown here is derived from an EMBL/GenBank/DDBJ whole genome shotgun (WGS) entry which is preliminary data.</text>
</comment>
<keyword evidence="1" id="KW-0812">Transmembrane</keyword>
<feature type="transmembrane region" description="Helical" evidence="1">
    <location>
        <begin position="186"/>
        <end position="207"/>
    </location>
</feature>
<feature type="transmembrane region" description="Helical" evidence="1">
    <location>
        <begin position="122"/>
        <end position="139"/>
    </location>
</feature>
<reference evidence="3 4" key="1">
    <citation type="submission" date="2019-01" db="EMBL/GenBank/DDBJ databases">
        <title>Filimonas sp. strain TTM-71.</title>
        <authorList>
            <person name="Chen W.-M."/>
        </authorList>
    </citation>
    <scope>NUCLEOTIDE SEQUENCE [LARGE SCALE GENOMIC DNA]</scope>
    <source>
        <strain evidence="3 4">TTM-71</strain>
    </source>
</reference>
<keyword evidence="3" id="KW-0808">Transferase</keyword>
<feature type="transmembrane region" description="Helical" evidence="1">
    <location>
        <begin position="151"/>
        <end position="171"/>
    </location>
</feature>
<sequence>MKIPQITFTRFVAAILIVIYHYGLPIFNFKSLDFVFEKANVGVSYFYILSGFIMMIAYGRKEYIDFGYYIKQRFARIYPVYIIGLLLAISLLGNVRPAAVVLSLLSLQSWVPGYALTLNGPGWSISVEFFFYLLFPFLFNSVYARRKNARGPAFVVCFIWLVIQVLTNWFVSSSYYHGFPSAGHDLIYYFPLIHLNEFLVGNIAGLYFLRHPGGKKNDIWILVVFIATLLGLKFIPLIVHNGLMALFFVPFIVLVAKNNGWFKRFFSFRFLQYLGDVSFGIYIYQWPVFLLVKRLVKYFSFQKMGKVTGFFVYIVFLIAIAVLSYELIEKPVKKYVSKRRGSGSDVLKS</sequence>
<feature type="domain" description="Acyltransferase 3" evidence="2">
    <location>
        <begin position="5"/>
        <end position="325"/>
    </location>
</feature>
<dbReference type="GO" id="GO:0009103">
    <property type="term" value="P:lipopolysaccharide biosynthetic process"/>
    <property type="evidence" value="ECO:0007669"/>
    <property type="project" value="TreeGrafter"/>
</dbReference>
<dbReference type="OrthoDB" id="9796461at2"/>
<dbReference type="PANTHER" id="PTHR23028:SF53">
    <property type="entry name" value="ACYL_TRANSF_3 DOMAIN-CONTAINING PROTEIN"/>
    <property type="match status" value="1"/>
</dbReference>
<dbReference type="Pfam" id="PF01757">
    <property type="entry name" value="Acyl_transf_3"/>
    <property type="match status" value="1"/>
</dbReference>
<protein>
    <submittedName>
        <fullName evidence="3">Acyltransferase</fullName>
    </submittedName>
</protein>
<keyword evidence="4" id="KW-1185">Reference proteome</keyword>